<proteinExistence type="predicted"/>
<gene>
    <name evidence="1" type="ORF">FB459_3132</name>
</gene>
<dbReference type="Pfam" id="PF13671">
    <property type="entry name" value="AAA_33"/>
    <property type="match status" value="1"/>
</dbReference>
<keyword evidence="1" id="KW-0808">Transferase</keyword>
<dbReference type="PANTHER" id="PTHR10285">
    <property type="entry name" value="URIDINE KINASE"/>
    <property type="match status" value="1"/>
</dbReference>
<accession>A0A542EJS3</accession>
<dbReference type="SUPFAM" id="SSF52540">
    <property type="entry name" value="P-loop containing nucleoside triphosphate hydrolases"/>
    <property type="match status" value="1"/>
</dbReference>
<protein>
    <submittedName>
        <fullName evidence="1">Uridine kinase</fullName>
    </submittedName>
</protein>
<dbReference type="RefSeq" id="WP_170221959.1">
    <property type="nucleotide sequence ID" value="NZ_BAABCI010000001.1"/>
</dbReference>
<evidence type="ECO:0000313" key="1">
    <source>
        <dbReference type="EMBL" id="TQJ15575.1"/>
    </source>
</evidence>
<keyword evidence="1" id="KW-0418">Kinase</keyword>
<dbReference type="GO" id="GO:0016301">
    <property type="term" value="F:kinase activity"/>
    <property type="evidence" value="ECO:0007669"/>
    <property type="project" value="UniProtKB-KW"/>
</dbReference>
<name>A0A542EJS3_9MICO</name>
<dbReference type="Proteomes" id="UP000320806">
    <property type="component" value="Unassembled WGS sequence"/>
</dbReference>
<sequence>MSERRARVLILCGPSGSGKSRLAERLHRSYGWPIVRLDDFYKDGDDPSLAMSSLGIPDWDVVGSWNIDAAFAALQDLCTTGRTVVPDYDISTSRAAGHSTVELASADTVVAEGIFAADLIALLRDADLLRDAFCVRQNRWVTMGRRFVRDVSERRKSVQVLARRGLRLAMDEPRIVAAHVRRGARAVTPKQAEREVRVGA</sequence>
<dbReference type="AlphaFoldDB" id="A0A542EJS3"/>
<evidence type="ECO:0000313" key="2">
    <source>
        <dbReference type="Proteomes" id="UP000320806"/>
    </source>
</evidence>
<dbReference type="EMBL" id="VFMO01000001">
    <property type="protein sequence ID" value="TQJ15575.1"/>
    <property type="molecule type" value="Genomic_DNA"/>
</dbReference>
<dbReference type="Gene3D" id="3.40.50.300">
    <property type="entry name" value="P-loop containing nucleotide triphosphate hydrolases"/>
    <property type="match status" value="1"/>
</dbReference>
<organism evidence="1 2">
    <name type="scientific">Yimella lutea</name>
    <dbReference type="NCBI Taxonomy" id="587872"/>
    <lineage>
        <taxon>Bacteria</taxon>
        <taxon>Bacillati</taxon>
        <taxon>Actinomycetota</taxon>
        <taxon>Actinomycetes</taxon>
        <taxon>Micrococcales</taxon>
        <taxon>Dermacoccaceae</taxon>
        <taxon>Yimella</taxon>
    </lineage>
</organism>
<keyword evidence="2" id="KW-1185">Reference proteome</keyword>
<dbReference type="InterPro" id="IPR027417">
    <property type="entry name" value="P-loop_NTPase"/>
</dbReference>
<comment type="caution">
    <text evidence="1">The sequence shown here is derived from an EMBL/GenBank/DDBJ whole genome shotgun (WGS) entry which is preliminary data.</text>
</comment>
<reference evidence="1 2" key="1">
    <citation type="submission" date="2019-06" db="EMBL/GenBank/DDBJ databases">
        <title>Sequencing the genomes of 1000 actinobacteria strains.</title>
        <authorList>
            <person name="Klenk H.-P."/>
        </authorList>
    </citation>
    <scope>NUCLEOTIDE SEQUENCE [LARGE SCALE GENOMIC DNA]</scope>
    <source>
        <strain evidence="1 2">DSM 19828</strain>
    </source>
</reference>